<dbReference type="Proteomes" id="UP000835052">
    <property type="component" value="Unassembled WGS sequence"/>
</dbReference>
<sequence length="71" mass="7725">MSDDEAVKALSNVSSYLGVALTPSQIAAVHKVIEMGANPLALTRFLSEAEQKAKELDKKNSPSNRENEPKR</sequence>
<keyword evidence="3" id="KW-1185">Reference proteome</keyword>
<evidence type="ECO:0000313" key="2">
    <source>
        <dbReference type="EMBL" id="CAD6191987.1"/>
    </source>
</evidence>
<protein>
    <recommendedName>
        <fullName evidence="4">Mitotic-spindle organizing protein 1</fullName>
    </recommendedName>
</protein>
<feature type="region of interest" description="Disordered" evidence="1">
    <location>
        <begin position="52"/>
        <end position="71"/>
    </location>
</feature>
<dbReference type="AlphaFoldDB" id="A0A8S1H9B9"/>
<accession>A0A8S1H9B9</accession>
<evidence type="ECO:0000256" key="1">
    <source>
        <dbReference type="SAM" id="MobiDB-lite"/>
    </source>
</evidence>
<evidence type="ECO:0008006" key="4">
    <source>
        <dbReference type="Google" id="ProtNLM"/>
    </source>
</evidence>
<proteinExistence type="predicted"/>
<dbReference type="EMBL" id="CAJGYM010000024">
    <property type="protein sequence ID" value="CAD6191987.1"/>
    <property type="molecule type" value="Genomic_DNA"/>
</dbReference>
<name>A0A8S1H9B9_9PELO</name>
<reference evidence="2" key="1">
    <citation type="submission" date="2020-10" db="EMBL/GenBank/DDBJ databases">
        <authorList>
            <person name="Kikuchi T."/>
        </authorList>
    </citation>
    <scope>NUCLEOTIDE SEQUENCE</scope>
    <source>
        <strain evidence="2">NKZ352</strain>
    </source>
</reference>
<evidence type="ECO:0000313" key="3">
    <source>
        <dbReference type="Proteomes" id="UP000835052"/>
    </source>
</evidence>
<organism evidence="2 3">
    <name type="scientific">Caenorhabditis auriculariae</name>
    <dbReference type="NCBI Taxonomy" id="2777116"/>
    <lineage>
        <taxon>Eukaryota</taxon>
        <taxon>Metazoa</taxon>
        <taxon>Ecdysozoa</taxon>
        <taxon>Nematoda</taxon>
        <taxon>Chromadorea</taxon>
        <taxon>Rhabditida</taxon>
        <taxon>Rhabditina</taxon>
        <taxon>Rhabditomorpha</taxon>
        <taxon>Rhabditoidea</taxon>
        <taxon>Rhabditidae</taxon>
        <taxon>Peloderinae</taxon>
        <taxon>Caenorhabditis</taxon>
    </lineage>
</organism>
<comment type="caution">
    <text evidence="2">The sequence shown here is derived from an EMBL/GenBank/DDBJ whole genome shotgun (WGS) entry which is preliminary data.</text>
</comment>
<gene>
    <name evidence="2" type="ORF">CAUJ_LOCUS7906</name>
</gene>